<dbReference type="Proteomes" id="UP000183413">
    <property type="component" value="Unassembled WGS sequence"/>
</dbReference>
<evidence type="ECO:0000256" key="1">
    <source>
        <dbReference type="SAM" id="MobiDB-lite"/>
    </source>
</evidence>
<gene>
    <name evidence="3" type="ORF">SAMN04489713_10170</name>
</gene>
<dbReference type="RefSeq" id="WP_075019597.1">
    <property type="nucleotide sequence ID" value="NZ_FOVH01000001.1"/>
</dbReference>
<keyword evidence="2" id="KW-0732">Signal</keyword>
<dbReference type="AlphaFoldDB" id="A0A1I4VXC8"/>
<evidence type="ECO:0000256" key="2">
    <source>
        <dbReference type="SAM" id="SignalP"/>
    </source>
</evidence>
<reference evidence="3 4" key="1">
    <citation type="submission" date="2016-10" db="EMBL/GenBank/DDBJ databases">
        <authorList>
            <person name="de Groot N.N."/>
        </authorList>
    </citation>
    <scope>NUCLEOTIDE SEQUENCE [LARGE SCALE GENOMIC DNA]</scope>
    <source>
        <strain evidence="3 4">DSM 43067</strain>
    </source>
</reference>
<dbReference type="PROSITE" id="PS51257">
    <property type="entry name" value="PROKAR_LIPOPROTEIN"/>
    <property type="match status" value="1"/>
</dbReference>
<name>A0A1I4VXC8_9ACTN</name>
<dbReference type="InParanoid" id="A0A1I4VXC8"/>
<feature type="chain" id="PRO_5039683546" evidence="2">
    <location>
        <begin position="23"/>
        <end position="152"/>
    </location>
</feature>
<dbReference type="EMBL" id="FOVH01000001">
    <property type="protein sequence ID" value="SFN05978.1"/>
    <property type="molecule type" value="Genomic_DNA"/>
</dbReference>
<evidence type="ECO:0000313" key="4">
    <source>
        <dbReference type="Proteomes" id="UP000183413"/>
    </source>
</evidence>
<accession>A0A1I4VXC8</accession>
<evidence type="ECO:0000313" key="3">
    <source>
        <dbReference type="EMBL" id="SFN05978.1"/>
    </source>
</evidence>
<dbReference type="STRING" id="1993.SAMN04489713_10170"/>
<organism evidence="3 4">
    <name type="scientific">Actinomadura madurae</name>
    <dbReference type="NCBI Taxonomy" id="1993"/>
    <lineage>
        <taxon>Bacteria</taxon>
        <taxon>Bacillati</taxon>
        <taxon>Actinomycetota</taxon>
        <taxon>Actinomycetes</taxon>
        <taxon>Streptosporangiales</taxon>
        <taxon>Thermomonosporaceae</taxon>
        <taxon>Actinomadura</taxon>
    </lineage>
</organism>
<feature type="signal peptide" evidence="2">
    <location>
        <begin position="1"/>
        <end position="22"/>
    </location>
</feature>
<protein>
    <submittedName>
        <fullName evidence="3">Uncharacterized protein</fullName>
    </submittedName>
</protein>
<feature type="region of interest" description="Disordered" evidence="1">
    <location>
        <begin position="24"/>
        <end position="61"/>
    </location>
</feature>
<proteinExistence type="predicted"/>
<sequence>MTHNPTRTRAAVAGLALALACAGCGGSGDSAEATSPPAGTTDAAQSPAPSPTFPKAADGTKASACRDGRCEILVTKRTKIPIDRRFGLATLSFAPTDLTWRYTYPNGGSGSMKFLEPPYTGSVAGPTAKQGLSLRVVASDGSKAVISLSPGS</sequence>
<keyword evidence="4" id="KW-1185">Reference proteome</keyword>